<reference evidence="1 2" key="1">
    <citation type="submission" date="2016-04" db="EMBL/GenBank/DDBJ databases">
        <title>The genome of Intoshia linei affirms orthonectids as highly simplified spiralians.</title>
        <authorList>
            <person name="Mikhailov K.V."/>
            <person name="Slusarev G.S."/>
            <person name="Nikitin M.A."/>
            <person name="Logacheva M.D."/>
            <person name="Penin A."/>
            <person name="Aleoshin V."/>
            <person name="Panchin Y.V."/>
        </authorList>
    </citation>
    <scope>NUCLEOTIDE SEQUENCE [LARGE SCALE GENOMIC DNA]</scope>
    <source>
        <strain evidence="1">Intl2013</strain>
        <tissue evidence="1">Whole animal</tissue>
    </source>
</reference>
<comment type="caution">
    <text evidence="1">The sequence shown here is derived from an EMBL/GenBank/DDBJ whole genome shotgun (WGS) entry which is preliminary data.</text>
</comment>
<organism evidence="1 2">
    <name type="scientific">Intoshia linei</name>
    <dbReference type="NCBI Taxonomy" id="1819745"/>
    <lineage>
        <taxon>Eukaryota</taxon>
        <taxon>Metazoa</taxon>
        <taxon>Spiralia</taxon>
        <taxon>Lophotrochozoa</taxon>
        <taxon>Mesozoa</taxon>
        <taxon>Orthonectida</taxon>
        <taxon>Rhopaluridae</taxon>
        <taxon>Intoshia</taxon>
    </lineage>
</organism>
<gene>
    <name evidence="1" type="ORF">A3Q56_08680</name>
</gene>
<evidence type="ECO:0000313" key="2">
    <source>
        <dbReference type="Proteomes" id="UP000078046"/>
    </source>
</evidence>
<sequence>MSIRKECETERALKRKQSYECYQERSSLRMDLDNTLLSQYSDVF</sequence>
<accession>A0A177AQS7</accession>
<evidence type="ECO:0000313" key="1">
    <source>
        <dbReference type="EMBL" id="OAF63614.1"/>
    </source>
</evidence>
<proteinExistence type="predicted"/>
<dbReference type="Proteomes" id="UP000078046">
    <property type="component" value="Unassembled WGS sequence"/>
</dbReference>
<dbReference type="AlphaFoldDB" id="A0A177AQS7"/>
<keyword evidence="2" id="KW-1185">Reference proteome</keyword>
<dbReference type="EMBL" id="LWCA01003002">
    <property type="protein sequence ID" value="OAF63614.1"/>
    <property type="molecule type" value="Genomic_DNA"/>
</dbReference>
<name>A0A177AQS7_9BILA</name>
<protein>
    <submittedName>
        <fullName evidence="1">Uncharacterized protein</fullName>
    </submittedName>
</protein>